<dbReference type="Proteomes" id="UP000018467">
    <property type="component" value="Unassembled WGS sequence"/>
</dbReference>
<dbReference type="Bgee" id="ENSAMXG00000031822">
    <property type="expression patterns" value="Expressed in head kidney and 10 other cell types or tissues"/>
</dbReference>
<feature type="domain" description="Ig-like" evidence="1">
    <location>
        <begin position="1"/>
        <end position="75"/>
    </location>
</feature>
<dbReference type="GeneTree" id="ENSGT00940000178681"/>
<evidence type="ECO:0000313" key="2">
    <source>
        <dbReference type="Ensembl" id="ENSAMXP00000028434.1"/>
    </source>
</evidence>
<evidence type="ECO:0000313" key="3">
    <source>
        <dbReference type="Proteomes" id="UP000018467"/>
    </source>
</evidence>
<keyword evidence="3" id="KW-1185">Reference proteome</keyword>
<dbReference type="AlphaFoldDB" id="A0A3B1IGR0"/>
<dbReference type="Ensembl" id="ENSAMXT00000036531.1">
    <property type="protein sequence ID" value="ENSAMXP00000028434.1"/>
    <property type="gene ID" value="ENSAMXG00000031822.1"/>
</dbReference>
<accession>A0A3B1IGR0</accession>
<dbReference type="PROSITE" id="PS50835">
    <property type="entry name" value="IG_LIKE"/>
    <property type="match status" value="1"/>
</dbReference>
<dbReference type="SUPFAM" id="SSF48726">
    <property type="entry name" value="Immunoglobulin"/>
    <property type="match status" value="1"/>
</dbReference>
<reference evidence="2" key="4">
    <citation type="submission" date="2025-09" db="UniProtKB">
        <authorList>
            <consortium name="Ensembl"/>
        </authorList>
    </citation>
    <scope>IDENTIFICATION</scope>
</reference>
<dbReference type="InterPro" id="IPR036179">
    <property type="entry name" value="Ig-like_dom_sf"/>
</dbReference>
<protein>
    <submittedName>
        <fullName evidence="2">Si:ch73-7i4.3</fullName>
    </submittedName>
</protein>
<reference evidence="3" key="1">
    <citation type="submission" date="2013-03" db="EMBL/GenBank/DDBJ databases">
        <authorList>
            <person name="Jeffery W."/>
            <person name="Warren W."/>
            <person name="Wilson R.K."/>
        </authorList>
    </citation>
    <scope>NUCLEOTIDE SEQUENCE</scope>
    <source>
        <strain evidence="3">female</strain>
    </source>
</reference>
<organism evidence="2 3">
    <name type="scientific">Astyanax mexicanus</name>
    <name type="common">Blind cave fish</name>
    <name type="synonym">Astyanax fasciatus mexicanus</name>
    <dbReference type="NCBI Taxonomy" id="7994"/>
    <lineage>
        <taxon>Eukaryota</taxon>
        <taxon>Metazoa</taxon>
        <taxon>Chordata</taxon>
        <taxon>Craniata</taxon>
        <taxon>Vertebrata</taxon>
        <taxon>Euteleostomi</taxon>
        <taxon>Actinopterygii</taxon>
        <taxon>Neopterygii</taxon>
        <taxon>Teleostei</taxon>
        <taxon>Ostariophysi</taxon>
        <taxon>Characiformes</taxon>
        <taxon>Characoidei</taxon>
        <taxon>Acestrorhamphidae</taxon>
        <taxon>Acestrorhamphinae</taxon>
        <taxon>Astyanax</taxon>
    </lineage>
</organism>
<name>A0A3B1IGR0_ASTMX</name>
<sequence length="169" mass="19246">QRGTDVTLICEVHSLPEFSTLQWDGLGASIPNTTLFLNNTAYIILHSVDQHSQGTYNCTLRQNEKKEIKKSVTLSVTKTYLKKTSSLYRGSSMTSDLLLICKSHRLYNRIMWSLKQQAVQGEVVLMAAEKGKKPNFYVIKPGKHSSIFYDGQEFIFHISPVRFNYSGTY</sequence>
<dbReference type="Gene3D" id="2.60.40.10">
    <property type="entry name" value="Immunoglobulins"/>
    <property type="match status" value="1"/>
</dbReference>
<evidence type="ECO:0000259" key="1">
    <source>
        <dbReference type="PROSITE" id="PS50835"/>
    </source>
</evidence>
<reference evidence="2" key="3">
    <citation type="submission" date="2025-08" db="UniProtKB">
        <authorList>
            <consortium name="Ensembl"/>
        </authorList>
    </citation>
    <scope>IDENTIFICATION</scope>
</reference>
<dbReference type="InterPro" id="IPR007110">
    <property type="entry name" value="Ig-like_dom"/>
</dbReference>
<dbReference type="InParanoid" id="A0A3B1IGR0"/>
<proteinExistence type="predicted"/>
<reference evidence="3" key="2">
    <citation type="journal article" date="2014" name="Nat. Commun.">
        <title>The cavefish genome reveals candidate genes for eye loss.</title>
        <authorList>
            <person name="McGaugh S.E."/>
            <person name="Gross J.B."/>
            <person name="Aken B."/>
            <person name="Blin M."/>
            <person name="Borowsky R."/>
            <person name="Chalopin D."/>
            <person name="Hinaux H."/>
            <person name="Jeffery W.R."/>
            <person name="Keene A."/>
            <person name="Ma L."/>
            <person name="Minx P."/>
            <person name="Murphy D."/>
            <person name="O'Quin K.E."/>
            <person name="Retaux S."/>
            <person name="Rohner N."/>
            <person name="Searle S.M."/>
            <person name="Stahl B.A."/>
            <person name="Tabin C."/>
            <person name="Volff J.N."/>
            <person name="Yoshizawa M."/>
            <person name="Warren W.C."/>
        </authorList>
    </citation>
    <scope>NUCLEOTIDE SEQUENCE [LARGE SCALE GENOMIC DNA]</scope>
    <source>
        <strain evidence="3">female</strain>
    </source>
</reference>
<dbReference type="InterPro" id="IPR013783">
    <property type="entry name" value="Ig-like_fold"/>
</dbReference>
<dbReference type="Pfam" id="PF13895">
    <property type="entry name" value="Ig_2"/>
    <property type="match status" value="1"/>
</dbReference>